<sequence length="210" mass="22792">MGLTKPPIEKCKCGLTDHKRTTHKCCPLKKVLYGERKSDPAHASDVIINSSDECHSESDSEQLDYDYEESADGDDLNVYLCSIPVPITHVTNGIAPIMYEIGSGQIIIVSLPQAPFHKIIRKVSLKLDVTPSGTFWTQALKPILALVRCPSPLLLSQDKGQSTPAIFANPSSTLVTTLLKLMRLALVRCSTPSHVRGQVTTAVNVTPSGT</sequence>
<reference evidence="1" key="1">
    <citation type="submission" date="2017-05" db="UniProtKB">
        <authorList>
            <consortium name="EnsemblMetazoa"/>
        </authorList>
    </citation>
    <scope>IDENTIFICATION</scope>
</reference>
<dbReference type="AlphaFoldDB" id="A0A1X7V772"/>
<evidence type="ECO:0000313" key="1">
    <source>
        <dbReference type="EnsemblMetazoa" id="Aqu2.1.35654_001"/>
    </source>
</evidence>
<dbReference type="EnsemblMetazoa" id="Aqu2.1.35654_001">
    <property type="protein sequence ID" value="Aqu2.1.35654_001"/>
    <property type="gene ID" value="Aqu2.1.35654"/>
</dbReference>
<accession>A0A1X7V772</accession>
<dbReference type="InParanoid" id="A0A1X7V772"/>
<name>A0A1X7V772_AMPQE</name>
<proteinExistence type="predicted"/>
<protein>
    <submittedName>
        <fullName evidence="1">Uncharacterized protein</fullName>
    </submittedName>
</protein>
<organism evidence="1">
    <name type="scientific">Amphimedon queenslandica</name>
    <name type="common">Sponge</name>
    <dbReference type="NCBI Taxonomy" id="400682"/>
    <lineage>
        <taxon>Eukaryota</taxon>
        <taxon>Metazoa</taxon>
        <taxon>Porifera</taxon>
        <taxon>Demospongiae</taxon>
        <taxon>Heteroscleromorpha</taxon>
        <taxon>Haplosclerida</taxon>
        <taxon>Niphatidae</taxon>
        <taxon>Amphimedon</taxon>
    </lineage>
</organism>